<dbReference type="SUPFAM" id="SSF46689">
    <property type="entry name" value="Homeodomain-like"/>
    <property type="match status" value="1"/>
</dbReference>
<reference evidence="1 2" key="1">
    <citation type="journal article" date="2016" name="Nat. Commun.">
        <title>Thousands of microbial genomes shed light on interconnected biogeochemical processes in an aquifer system.</title>
        <authorList>
            <person name="Anantharaman K."/>
            <person name="Brown C.T."/>
            <person name="Hug L.A."/>
            <person name="Sharon I."/>
            <person name="Castelle C.J."/>
            <person name="Probst A.J."/>
            <person name="Thomas B.C."/>
            <person name="Singh A."/>
            <person name="Wilkins M.J."/>
            <person name="Karaoz U."/>
            <person name="Brodie E.L."/>
            <person name="Williams K.H."/>
            <person name="Hubbard S.S."/>
            <person name="Banfield J.F."/>
        </authorList>
    </citation>
    <scope>NUCLEOTIDE SEQUENCE [LARGE SCALE GENOMIC DNA]</scope>
</reference>
<sequence>MKKIKGIEINPKIMFGKPVIAGTRIPVYLILDLLADGITRKEIIQDYYPSLTEEDVNAALKYGAKVIQNEEIKFVEKPEKSRIASL</sequence>
<organism evidence="1 2">
    <name type="scientific">Candidatus Curtissbacteria bacterium RIFCSPLOWO2_01_FULL_42_26</name>
    <dbReference type="NCBI Taxonomy" id="1797729"/>
    <lineage>
        <taxon>Bacteria</taxon>
        <taxon>Candidatus Curtissiibacteriota</taxon>
    </lineage>
</organism>
<evidence type="ECO:0008006" key="3">
    <source>
        <dbReference type="Google" id="ProtNLM"/>
    </source>
</evidence>
<dbReference type="PANTHER" id="PTHR34849">
    <property type="entry name" value="SSL5025 PROTEIN"/>
    <property type="match status" value="1"/>
</dbReference>
<dbReference type="Gene3D" id="1.10.10.10">
    <property type="entry name" value="Winged helix-like DNA-binding domain superfamily/Winged helix DNA-binding domain"/>
    <property type="match status" value="1"/>
</dbReference>
<dbReference type="Proteomes" id="UP000179227">
    <property type="component" value="Unassembled WGS sequence"/>
</dbReference>
<accession>A0A1F5HXW9</accession>
<dbReference type="InterPro" id="IPR036388">
    <property type="entry name" value="WH-like_DNA-bd_sf"/>
</dbReference>
<dbReference type="STRING" id="1797729.A3A60_00975"/>
<proteinExistence type="predicted"/>
<dbReference type="InterPro" id="IPR009057">
    <property type="entry name" value="Homeodomain-like_sf"/>
</dbReference>
<dbReference type="AlphaFoldDB" id="A0A1F5HXW9"/>
<dbReference type="InterPro" id="IPR007367">
    <property type="entry name" value="DUF433"/>
</dbReference>
<dbReference type="PANTHER" id="PTHR34849:SF3">
    <property type="entry name" value="SSR2962 PROTEIN"/>
    <property type="match status" value="1"/>
</dbReference>
<protein>
    <recommendedName>
        <fullName evidence="3">Antitoxin</fullName>
    </recommendedName>
</protein>
<comment type="caution">
    <text evidence="1">The sequence shown here is derived from an EMBL/GenBank/DDBJ whole genome shotgun (WGS) entry which is preliminary data.</text>
</comment>
<gene>
    <name evidence="1" type="ORF">A3A60_00975</name>
</gene>
<dbReference type="EMBL" id="MFBS01000030">
    <property type="protein sequence ID" value="OGE08910.1"/>
    <property type="molecule type" value="Genomic_DNA"/>
</dbReference>
<name>A0A1F5HXW9_9BACT</name>
<dbReference type="Pfam" id="PF04255">
    <property type="entry name" value="DUF433"/>
    <property type="match status" value="1"/>
</dbReference>
<evidence type="ECO:0000313" key="2">
    <source>
        <dbReference type="Proteomes" id="UP000179227"/>
    </source>
</evidence>
<evidence type="ECO:0000313" key="1">
    <source>
        <dbReference type="EMBL" id="OGE08910.1"/>
    </source>
</evidence>